<protein>
    <submittedName>
        <fullName evidence="5">MFS general substrate transporter</fullName>
    </submittedName>
</protein>
<feature type="transmembrane region" description="Helical" evidence="3">
    <location>
        <begin position="363"/>
        <end position="385"/>
    </location>
</feature>
<feature type="domain" description="Major facilitator superfamily (MFS) profile" evidence="4">
    <location>
        <begin position="31"/>
        <end position="414"/>
    </location>
</feature>
<dbReference type="InterPro" id="IPR036259">
    <property type="entry name" value="MFS_trans_sf"/>
</dbReference>
<keyword evidence="3" id="KW-1133">Transmembrane helix</keyword>
<dbReference type="InterPro" id="IPR011701">
    <property type="entry name" value="MFS"/>
</dbReference>
<dbReference type="GO" id="GO:0022857">
    <property type="term" value="F:transmembrane transporter activity"/>
    <property type="evidence" value="ECO:0007669"/>
    <property type="project" value="InterPro"/>
</dbReference>
<dbReference type="GeneID" id="54549090"/>
<keyword evidence="3" id="KW-0472">Membrane</keyword>
<evidence type="ECO:0000259" key="4">
    <source>
        <dbReference type="PROSITE" id="PS50850"/>
    </source>
</evidence>
<evidence type="ECO:0000313" key="6">
    <source>
        <dbReference type="Proteomes" id="UP000800097"/>
    </source>
</evidence>
<feature type="transmembrane region" description="Helical" evidence="3">
    <location>
        <begin position="327"/>
        <end position="351"/>
    </location>
</feature>
<dbReference type="PANTHER" id="PTHR11360">
    <property type="entry name" value="MONOCARBOXYLATE TRANSPORTER"/>
    <property type="match status" value="1"/>
</dbReference>
<dbReference type="Gene3D" id="1.20.1250.20">
    <property type="entry name" value="MFS general substrate transporter like domains"/>
    <property type="match status" value="2"/>
</dbReference>
<feature type="transmembrane region" description="Helical" evidence="3">
    <location>
        <begin position="101"/>
        <end position="119"/>
    </location>
</feature>
<dbReference type="RefSeq" id="XP_033651053.1">
    <property type="nucleotide sequence ID" value="XM_033795915.1"/>
</dbReference>
<reference evidence="5" key="1">
    <citation type="journal article" date="2020" name="Stud. Mycol.">
        <title>101 Dothideomycetes genomes: a test case for predicting lifestyles and emergence of pathogens.</title>
        <authorList>
            <person name="Haridas S."/>
            <person name="Albert R."/>
            <person name="Binder M."/>
            <person name="Bloem J."/>
            <person name="Labutti K."/>
            <person name="Salamov A."/>
            <person name="Andreopoulos B."/>
            <person name="Baker S."/>
            <person name="Barry K."/>
            <person name="Bills G."/>
            <person name="Bluhm B."/>
            <person name="Cannon C."/>
            <person name="Castanera R."/>
            <person name="Culley D."/>
            <person name="Daum C."/>
            <person name="Ezra D."/>
            <person name="Gonzalez J."/>
            <person name="Henrissat B."/>
            <person name="Kuo A."/>
            <person name="Liang C."/>
            <person name="Lipzen A."/>
            <person name="Lutzoni F."/>
            <person name="Magnuson J."/>
            <person name="Mondo S."/>
            <person name="Nolan M."/>
            <person name="Ohm R."/>
            <person name="Pangilinan J."/>
            <person name="Park H.-J."/>
            <person name="Ramirez L."/>
            <person name="Alfaro M."/>
            <person name="Sun H."/>
            <person name="Tritt A."/>
            <person name="Yoshinaga Y."/>
            <person name="Zwiers L.-H."/>
            <person name="Turgeon B."/>
            <person name="Goodwin S."/>
            <person name="Spatafora J."/>
            <person name="Crous P."/>
            <person name="Grigoriev I."/>
        </authorList>
    </citation>
    <scope>NUCLEOTIDE SEQUENCE</scope>
    <source>
        <strain evidence="5">CBS 379.55</strain>
    </source>
</reference>
<accession>A0A6A6JBD8</accession>
<evidence type="ECO:0000256" key="1">
    <source>
        <dbReference type="ARBA" id="ARBA00004141"/>
    </source>
</evidence>
<comment type="similarity">
    <text evidence="2">Belongs to the major facilitator superfamily. Monocarboxylate porter (TC 2.A.1.13) family.</text>
</comment>
<dbReference type="Pfam" id="PF07690">
    <property type="entry name" value="MFS_1"/>
    <property type="match status" value="1"/>
</dbReference>
<feature type="transmembrane region" description="Helical" evidence="3">
    <location>
        <begin position="303"/>
        <end position="321"/>
    </location>
</feature>
<organism evidence="5 6">
    <name type="scientific">Westerdykella ornata</name>
    <dbReference type="NCBI Taxonomy" id="318751"/>
    <lineage>
        <taxon>Eukaryota</taxon>
        <taxon>Fungi</taxon>
        <taxon>Dikarya</taxon>
        <taxon>Ascomycota</taxon>
        <taxon>Pezizomycotina</taxon>
        <taxon>Dothideomycetes</taxon>
        <taxon>Pleosporomycetidae</taxon>
        <taxon>Pleosporales</taxon>
        <taxon>Sporormiaceae</taxon>
        <taxon>Westerdykella</taxon>
    </lineage>
</organism>
<keyword evidence="6" id="KW-1185">Reference proteome</keyword>
<dbReference type="Proteomes" id="UP000800097">
    <property type="component" value="Unassembled WGS sequence"/>
</dbReference>
<evidence type="ECO:0000313" key="5">
    <source>
        <dbReference type="EMBL" id="KAF2273514.1"/>
    </source>
</evidence>
<evidence type="ECO:0000256" key="3">
    <source>
        <dbReference type="SAM" id="Phobius"/>
    </source>
</evidence>
<comment type="subcellular location">
    <subcellularLocation>
        <location evidence="1">Membrane</location>
        <topology evidence="1">Multi-pass membrane protein</topology>
    </subcellularLocation>
</comment>
<keyword evidence="3" id="KW-0812">Transmembrane</keyword>
<gene>
    <name evidence="5" type="ORF">EI97DRAFT_383499</name>
</gene>
<dbReference type="PANTHER" id="PTHR11360:SF281">
    <property type="entry name" value="ASPYRIDONES EFFLUX PROTEIN APDF-RELATED"/>
    <property type="match status" value="1"/>
</dbReference>
<dbReference type="OrthoDB" id="6509908at2759"/>
<feature type="transmembrane region" description="Helical" evidence="3">
    <location>
        <begin position="72"/>
        <end position="94"/>
    </location>
</feature>
<dbReference type="GO" id="GO:0016020">
    <property type="term" value="C:membrane"/>
    <property type="evidence" value="ECO:0007669"/>
    <property type="project" value="UniProtKB-SubCell"/>
</dbReference>
<name>A0A6A6JBD8_WESOR</name>
<feature type="transmembrane region" description="Helical" evidence="3">
    <location>
        <begin position="125"/>
        <end position="148"/>
    </location>
</feature>
<proteinExistence type="inferred from homology"/>
<feature type="transmembrane region" description="Helical" evidence="3">
    <location>
        <begin position="271"/>
        <end position="291"/>
    </location>
</feature>
<feature type="transmembrane region" description="Helical" evidence="3">
    <location>
        <begin position="31"/>
        <end position="52"/>
    </location>
</feature>
<dbReference type="SUPFAM" id="SSF103473">
    <property type="entry name" value="MFS general substrate transporter"/>
    <property type="match status" value="1"/>
</dbReference>
<sequence length="414" mass="43976">MADSVDKTIPSDTENSCFELLVKEKEEGIKGWLTVLGASLVYLSTFGIINSFGFFQELYQNTYLKTTPASTISFIGTIQILLMNLLAAPAGSLFDYYGLKYLYIFSGIGTSGGLVLLSISQPTVLWQLFLIQGVLLGLAIAFGAQPALVVVGHHFFRRRALVMGIVAAAGSVGGVCFPLIFARLTPMIGFAWSVRLVALVILTCYIVALCISSTKSIQQPLSKLSELLDFRGFLDSRYSVLALGAFVTMLGQFVPYYYITSYCVAANPSSPAKVFLLPAMNAASIVGRILGGLAADDTGPANIVYPMTLLSGIQCLAMWLVTSDPGVLLAFASLYGFCSGVFIAVLPVIVAQISPECKLGGRIGAFYSVLAIAQLVGSPIAGALIRDVGDGVGEGRAYMGLIVFAVSVVDRVIL</sequence>
<evidence type="ECO:0000256" key="2">
    <source>
        <dbReference type="ARBA" id="ARBA00006727"/>
    </source>
</evidence>
<dbReference type="InterPro" id="IPR050327">
    <property type="entry name" value="Proton-linked_MCT"/>
</dbReference>
<dbReference type="AlphaFoldDB" id="A0A6A6JBD8"/>
<feature type="transmembrane region" description="Helical" evidence="3">
    <location>
        <begin position="160"/>
        <end position="184"/>
    </location>
</feature>
<dbReference type="InterPro" id="IPR020846">
    <property type="entry name" value="MFS_dom"/>
</dbReference>
<dbReference type="EMBL" id="ML986509">
    <property type="protein sequence ID" value="KAF2273514.1"/>
    <property type="molecule type" value="Genomic_DNA"/>
</dbReference>
<feature type="transmembrane region" description="Helical" evidence="3">
    <location>
        <begin position="196"/>
        <end position="217"/>
    </location>
</feature>
<feature type="transmembrane region" description="Helical" evidence="3">
    <location>
        <begin position="238"/>
        <end position="259"/>
    </location>
</feature>
<dbReference type="PROSITE" id="PS50850">
    <property type="entry name" value="MFS"/>
    <property type="match status" value="1"/>
</dbReference>